<keyword evidence="1 2" id="KW-0193">Cuticle</keyword>
<proteinExistence type="predicted"/>
<dbReference type="GO" id="GO:0008010">
    <property type="term" value="F:structural constituent of chitin-based larval cuticle"/>
    <property type="evidence" value="ECO:0007669"/>
    <property type="project" value="TreeGrafter"/>
</dbReference>
<evidence type="ECO:0000256" key="2">
    <source>
        <dbReference type="PROSITE-ProRule" id="PRU00497"/>
    </source>
</evidence>
<dbReference type="PROSITE" id="PS00233">
    <property type="entry name" value="CHIT_BIND_RR_1"/>
    <property type="match status" value="1"/>
</dbReference>
<dbReference type="Pfam" id="PF00379">
    <property type="entry name" value="Chitin_bind_4"/>
    <property type="match status" value="1"/>
</dbReference>
<dbReference type="GO" id="GO:0062129">
    <property type="term" value="C:chitin-based extracellular matrix"/>
    <property type="evidence" value="ECO:0007669"/>
    <property type="project" value="TreeGrafter"/>
</dbReference>
<reference evidence="3" key="1">
    <citation type="submission" date="2021-03" db="EMBL/GenBank/DDBJ databases">
        <title>Chromosome level genome of the anhydrobiotic midge Polypedilum vanderplanki.</title>
        <authorList>
            <person name="Yoshida Y."/>
            <person name="Kikawada T."/>
            <person name="Gusev O."/>
        </authorList>
    </citation>
    <scope>NUCLEOTIDE SEQUENCE</scope>
    <source>
        <strain evidence="3">NIAS01</strain>
        <tissue evidence="3">Whole body or cell culture</tissue>
    </source>
</reference>
<dbReference type="PROSITE" id="PS51155">
    <property type="entry name" value="CHIT_BIND_RR_2"/>
    <property type="match status" value="1"/>
</dbReference>
<sequence length="101" mass="11487">MSDQNAITLEQISNINFDGTYSYVYRTSNNINAEESGKGGESVSGSYSYISNDGQQVELTYEADHLGYRPQSDFLPQDHPIPEYIQRALDYIRNNPPNFKK</sequence>
<evidence type="ECO:0000313" key="4">
    <source>
        <dbReference type="Proteomes" id="UP001107558"/>
    </source>
</evidence>
<dbReference type="InterPro" id="IPR050468">
    <property type="entry name" value="Cuticle_Struct_Prot"/>
</dbReference>
<dbReference type="EMBL" id="JADBJN010000002">
    <property type="protein sequence ID" value="KAG5677765.1"/>
    <property type="molecule type" value="Genomic_DNA"/>
</dbReference>
<dbReference type="PRINTS" id="PR00947">
    <property type="entry name" value="CUTICLE"/>
</dbReference>
<gene>
    <name evidence="3" type="ORF">PVAND_007496</name>
</gene>
<organism evidence="3 4">
    <name type="scientific">Polypedilum vanderplanki</name>
    <name type="common">Sleeping chironomid midge</name>
    <dbReference type="NCBI Taxonomy" id="319348"/>
    <lineage>
        <taxon>Eukaryota</taxon>
        <taxon>Metazoa</taxon>
        <taxon>Ecdysozoa</taxon>
        <taxon>Arthropoda</taxon>
        <taxon>Hexapoda</taxon>
        <taxon>Insecta</taxon>
        <taxon>Pterygota</taxon>
        <taxon>Neoptera</taxon>
        <taxon>Endopterygota</taxon>
        <taxon>Diptera</taxon>
        <taxon>Nematocera</taxon>
        <taxon>Chironomoidea</taxon>
        <taxon>Chironomidae</taxon>
        <taxon>Chironominae</taxon>
        <taxon>Polypedilum</taxon>
        <taxon>Polypedilum</taxon>
    </lineage>
</organism>
<comment type="caution">
    <text evidence="3">The sequence shown here is derived from an EMBL/GenBank/DDBJ whole genome shotgun (WGS) entry which is preliminary data.</text>
</comment>
<accession>A0A9J6C753</accession>
<evidence type="ECO:0008006" key="5">
    <source>
        <dbReference type="Google" id="ProtNLM"/>
    </source>
</evidence>
<dbReference type="InterPro" id="IPR031311">
    <property type="entry name" value="CHIT_BIND_RR_consensus"/>
</dbReference>
<dbReference type="Proteomes" id="UP001107558">
    <property type="component" value="Chromosome 2"/>
</dbReference>
<evidence type="ECO:0000313" key="3">
    <source>
        <dbReference type="EMBL" id="KAG5677765.1"/>
    </source>
</evidence>
<dbReference type="PANTHER" id="PTHR10380">
    <property type="entry name" value="CUTICLE PROTEIN"/>
    <property type="match status" value="1"/>
</dbReference>
<protein>
    <recommendedName>
        <fullName evidence="5">Pupal cuticle protein Edg-78E</fullName>
    </recommendedName>
</protein>
<evidence type="ECO:0000256" key="1">
    <source>
        <dbReference type="ARBA" id="ARBA00022460"/>
    </source>
</evidence>
<dbReference type="InterPro" id="IPR000618">
    <property type="entry name" value="Insect_cuticle"/>
</dbReference>
<name>A0A9J6C753_POLVA</name>
<dbReference type="AlphaFoldDB" id="A0A9J6C753"/>
<dbReference type="OrthoDB" id="6379191at2759"/>
<dbReference type="PANTHER" id="PTHR10380:SF238">
    <property type="entry name" value="CUTICULAR PROTEIN 65EA-RELATED"/>
    <property type="match status" value="1"/>
</dbReference>
<keyword evidence="4" id="KW-1185">Reference proteome</keyword>